<organism evidence="1">
    <name type="scientific">marine sediment metagenome</name>
    <dbReference type="NCBI Taxonomy" id="412755"/>
    <lineage>
        <taxon>unclassified sequences</taxon>
        <taxon>metagenomes</taxon>
        <taxon>ecological metagenomes</taxon>
    </lineage>
</organism>
<protein>
    <submittedName>
        <fullName evidence="1">Uncharacterized protein</fullName>
    </submittedName>
</protein>
<evidence type="ECO:0000313" key="1">
    <source>
        <dbReference type="EMBL" id="KKM74082.1"/>
    </source>
</evidence>
<name>A0A0F9MXU6_9ZZZZ</name>
<dbReference type="AlphaFoldDB" id="A0A0F9MXU6"/>
<gene>
    <name evidence="1" type="ORF">LCGC14_1403940</name>
</gene>
<reference evidence="1" key="1">
    <citation type="journal article" date="2015" name="Nature">
        <title>Complex archaea that bridge the gap between prokaryotes and eukaryotes.</title>
        <authorList>
            <person name="Spang A."/>
            <person name="Saw J.H."/>
            <person name="Jorgensen S.L."/>
            <person name="Zaremba-Niedzwiedzka K."/>
            <person name="Martijn J."/>
            <person name="Lind A.E."/>
            <person name="van Eijk R."/>
            <person name="Schleper C."/>
            <person name="Guy L."/>
            <person name="Ettema T.J."/>
        </authorList>
    </citation>
    <scope>NUCLEOTIDE SEQUENCE</scope>
</reference>
<comment type="caution">
    <text evidence="1">The sequence shown here is derived from an EMBL/GenBank/DDBJ whole genome shotgun (WGS) entry which is preliminary data.</text>
</comment>
<proteinExistence type="predicted"/>
<sequence>MKKEEVRLEIEAALEKFKESGGIVEVLPDEEENKVFGWEDETVGISARLGIVHIDNTETGCDHLKSLRDFFSFDLL</sequence>
<dbReference type="EMBL" id="LAZR01009197">
    <property type="protein sequence ID" value="KKM74082.1"/>
    <property type="molecule type" value="Genomic_DNA"/>
</dbReference>
<accession>A0A0F9MXU6</accession>